<reference evidence="1 2" key="1">
    <citation type="journal article" date="2011" name="Nat. Biotechnol.">
        <title>Comparative genomic analysis of the thermophilic biomass-degrading fungi Myceliophthora thermophila and Thielavia terrestris.</title>
        <authorList>
            <person name="Berka R.M."/>
            <person name="Grigoriev I.V."/>
            <person name="Otillar R."/>
            <person name="Salamov A."/>
            <person name="Grimwood J."/>
            <person name="Reid I."/>
            <person name="Ishmael N."/>
            <person name="John T."/>
            <person name="Darmond C."/>
            <person name="Moisan M.-C."/>
            <person name="Henrissat B."/>
            <person name="Coutinho P.M."/>
            <person name="Lombard V."/>
            <person name="Natvig D.O."/>
            <person name="Lindquist E."/>
            <person name="Schmutz J."/>
            <person name="Lucas S."/>
            <person name="Harris P."/>
            <person name="Powlowski J."/>
            <person name="Bellemare A."/>
            <person name="Taylor D."/>
            <person name="Butler G."/>
            <person name="de Vries R.P."/>
            <person name="Allijn I.E."/>
            <person name="van den Brink J."/>
            <person name="Ushinsky S."/>
            <person name="Storms R."/>
            <person name="Powell A.J."/>
            <person name="Paulsen I.T."/>
            <person name="Elbourne L.D.H."/>
            <person name="Baker S.E."/>
            <person name="Magnuson J."/>
            <person name="LaBoissiere S."/>
            <person name="Clutterbuck A.J."/>
            <person name="Martinez D."/>
            <person name="Wogulis M."/>
            <person name="de Leon A.L."/>
            <person name="Rey M.W."/>
            <person name="Tsang A."/>
        </authorList>
    </citation>
    <scope>NUCLEOTIDE SEQUENCE [LARGE SCALE GENOMIC DNA]</scope>
    <source>
        <strain evidence="2">ATCC 42464 / BCRC 31852 / DSM 1799</strain>
    </source>
</reference>
<evidence type="ECO:0000313" key="1">
    <source>
        <dbReference type="EMBL" id="AEO55341.1"/>
    </source>
</evidence>
<dbReference type="HOGENOM" id="CLU_1887189_0_0_1"/>
<organism evidence="1 2">
    <name type="scientific">Thermothelomyces thermophilus (strain ATCC 42464 / BCRC 31852 / DSM 1799)</name>
    <name type="common">Sporotrichum thermophile</name>
    <dbReference type="NCBI Taxonomy" id="573729"/>
    <lineage>
        <taxon>Eukaryota</taxon>
        <taxon>Fungi</taxon>
        <taxon>Dikarya</taxon>
        <taxon>Ascomycota</taxon>
        <taxon>Pezizomycotina</taxon>
        <taxon>Sordariomycetes</taxon>
        <taxon>Sordariomycetidae</taxon>
        <taxon>Sordariales</taxon>
        <taxon>Chaetomiaceae</taxon>
        <taxon>Thermothelomyces</taxon>
    </lineage>
</organism>
<name>G2Q4E6_THET4</name>
<dbReference type="OrthoDB" id="4570054at2759"/>
<dbReference type="AlphaFoldDB" id="G2Q4E6"/>
<keyword evidence="2" id="KW-1185">Reference proteome</keyword>
<dbReference type="GeneID" id="11508256"/>
<dbReference type="RefSeq" id="XP_003660586.1">
    <property type="nucleotide sequence ID" value="XM_003660538.1"/>
</dbReference>
<sequence>MVSASLTSSPTLREIGWLSHPGKKGGGKASSLYIFLHCVVNRDSSFLYTVSHTMIDPGDRLWAGSGALLTGGPYTWQFTDFDERKTFSVTTYANPFPVEDVEGTEEICLAKLQKHIDQLGDGVFGLRFLDPDGPV</sequence>
<accession>G2Q4E6</accession>
<evidence type="ECO:0000313" key="2">
    <source>
        <dbReference type="Proteomes" id="UP000007322"/>
    </source>
</evidence>
<protein>
    <submittedName>
        <fullName evidence="1">Uncharacterized protein</fullName>
    </submittedName>
</protein>
<gene>
    <name evidence="1" type="ORF">MYCTH_2299066</name>
</gene>
<dbReference type="Proteomes" id="UP000007322">
    <property type="component" value="Chromosome 1"/>
</dbReference>
<proteinExistence type="predicted"/>
<dbReference type="EMBL" id="CP003002">
    <property type="protein sequence ID" value="AEO55341.1"/>
    <property type="molecule type" value="Genomic_DNA"/>
</dbReference>
<dbReference type="eggNOG" id="ENOG502RN9C">
    <property type="taxonomic scope" value="Eukaryota"/>
</dbReference>
<dbReference type="VEuPathDB" id="FungiDB:MYCTH_2299066"/>
<dbReference type="KEGG" id="mtm:MYCTH_2299066"/>
<dbReference type="InParanoid" id="G2Q4E6"/>